<keyword evidence="17" id="KW-1185">Reference proteome</keyword>
<evidence type="ECO:0000313" key="16">
    <source>
        <dbReference type="EMBL" id="ODV89953.1"/>
    </source>
</evidence>
<keyword evidence="5" id="KW-0732">Signal</keyword>
<evidence type="ECO:0000256" key="2">
    <source>
        <dbReference type="ARBA" id="ARBA00005325"/>
    </source>
</evidence>
<dbReference type="InterPro" id="IPR008979">
    <property type="entry name" value="Galactose-bd-like_sf"/>
</dbReference>
<dbReference type="PRINTS" id="PR00723">
    <property type="entry name" value="SUBTILISIN"/>
</dbReference>
<dbReference type="InterPro" id="IPR015500">
    <property type="entry name" value="Peptidase_S8_subtilisin-rel"/>
</dbReference>
<feature type="active site" description="Charge relay system" evidence="13 14">
    <location>
        <position position="87"/>
    </location>
</feature>
<dbReference type="GO" id="GO:0004252">
    <property type="term" value="F:serine-type endopeptidase activity"/>
    <property type="evidence" value="ECO:0007669"/>
    <property type="project" value="UniProtKB-UniRule"/>
</dbReference>
<dbReference type="FunFam" id="2.60.120.260:FF:000026">
    <property type="entry name" value="proprotein convertase subtilisin/kexin type 7"/>
    <property type="match status" value="1"/>
</dbReference>
<dbReference type="OrthoDB" id="300641at2759"/>
<dbReference type="InterPro" id="IPR036852">
    <property type="entry name" value="Peptidase_S8/S53_dom_sf"/>
</dbReference>
<dbReference type="PROSITE" id="PS00138">
    <property type="entry name" value="SUBTILASE_SER"/>
    <property type="match status" value="1"/>
</dbReference>
<feature type="active site" description="Charge relay system" evidence="13 14">
    <location>
        <position position="258"/>
    </location>
</feature>
<dbReference type="InterPro" id="IPR023828">
    <property type="entry name" value="Peptidase_S8_Ser-AS"/>
</dbReference>
<dbReference type="Gene3D" id="3.40.50.200">
    <property type="entry name" value="Peptidase S8/S53 domain"/>
    <property type="match status" value="1"/>
</dbReference>
<keyword evidence="9" id="KW-1133">Transmembrane helix</keyword>
<organism evidence="16 17">
    <name type="scientific">Tortispora caseinolytica NRRL Y-17796</name>
    <dbReference type="NCBI Taxonomy" id="767744"/>
    <lineage>
        <taxon>Eukaryota</taxon>
        <taxon>Fungi</taxon>
        <taxon>Dikarya</taxon>
        <taxon>Ascomycota</taxon>
        <taxon>Saccharomycotina</taxon>
        <taxon>Trigonopsidomycetes</taxon>
        <taxon>Trigonopsidales</taxon>
        <taxon>Trigonopsidaceae</taxon>
        <taxon>Tortispora</taxon>
    </lineage>
</organism>
<feature type="active site" description="Charge relay system" evidence="13 14">
    <location>
        <position position="49"/>
    </location>
</feature>
<evidence type="ECO:0000256" key="13">
    <source>
        <dbReference type="PIRSR" id="PIRSR615500-1"/>
    </source>
</evidence>
<keyword evidence="8" id="KW-0106">Calcium</keyword>
<sequence>VMEEFDIHDPEFTSQWHIMNPTDRRFELKVVEVWRQNITGQGVVVALVDDGVDMRSPDIADNFFLDGSYDFNDHMKEPQPKLRDDRHGTRCAGEVAAVRNNFCGVGVAYNAKVAGIRILSKPISDADEALSLNYAMDVNDIYSCSWGPRDDGKTLEGPSELIRRAFKNGVEKGRQGKGSIFVFASGNGGSHGDNCNFDGYTNSIYSITIGAIDHKGLHPHYSEDCSALLTVCYSSGSGEFIHTTDLKETCTNQHGGTSAAAPLASGVFALVLSARPDLTWRDLQYIAIEGSTHVDNPDAKWQKTAAGRLFSHRYGYGKMDASRMIEIANAWKLVGPQTSLVRMSEKVNLDIPATVELNDALTSVITITEEDVKAASLARLEHVNVFVDIEHAVRGDVSVYLVSPENVISEIAPFRKRDNSPDGMRNWTFMSVAHWGESGIGNWTLRAVLENDRHGMGKLNHWGLTLWGESAQA</sequence>
<dbReference type="GO" id="GO:0000139">
    <property type="term" value="C:Golgi membrane"/>
    <property type="evidence" value="ECO:0007669"/>
    <property type="project" value="TreeGrafter"/>
</dbReference>
<keyword evidence="4" id="KW-0812">Transmembrane</keyword>
<evidence type="ECO:0000256" key="3">
    <source>
        <dbReference type="ARBA" id="ARBA00022670"/>
    </source>
</evidence>
<evidence type="ECO:0000256" key="7">
    <source>
        <dbReference type="ARBA" id="ARBA00022825"/>
    </source>
</evidence>
<evidence type="ECO:0000256" key="6">
    <source>
        <dbReference type="ARBA" id="ARBA00022801"/>
    </source>
</evidence>
<evidence type="ECO:0000256" key="8">
    <source>
        <dbReference type="ARBA" id="ARBA00022837"/>
    </source>
</evidence>
<dbReference type="Pfam" id="PF00082">
    <property type="entry name" value="Peptidase_S8"/>
    <property type="match status" value="1"/>
</dbReference>
<evidence type="ECO:0000259" key="15">
    <source>
        <dbReference type="PROSITE" id="PS51829"/>
    </source>
</evidence>
<dbReference type="PROSITE" id="PS51829">
    <property type="entry name" value="P_HOMO_B"/>
    <property type="match status" value="1"/>
</dbReference>
<keyword evidence="7 14" id="KW-0720">Serine protease</keyword>
<dbReference type="Gene3D" id="2.60.120.260">
    <property type="entry name" value="Galactose-binding domain-like"/>
    <property type="match status" value="1"/>
</dbReference>
<evidence type="ECO:0000256" key="14">
    <source>
        <dbReference type="PROSITE-ProRule" id="PRU01240"/>
    </source>
</evidence>
<dbReference type="InterPro" id="IPR000209">
    <property type="entry name" value="Peptidase_S8/S53_dom"/>
</dbReference>
<evidence type="ECO:0000256" key="12">
    <source>
        <dbReference type="ARBA" id="ARBA00023180"/>
    </source>
</evidence>
<keyword evidence="10" id="KW-0472">Membrane</keyword>
<dbReference type="PROSITE" id="PS51892">
    <property type="entry name" value="SUBTILASE"/>
    <property type="match status" value="1"/>
</dbReference>
<comment type="subcellular location">
    <subcellularLocation>
        <location evidence="1">Membrane</location>
    </subcellularLocation>
</comment>
<evidence type="ECO:0000256" key="4">
    <source>
        <dbReference type="ARBA" id="ARBA00022692"/>
    </source>
</evidence>
<evidence type="ECO:0000256" key="1">
    <source>
        <dbReference type="ARBA" id="ARBA00004370"/>
    </source>
</evidence>
<dbReference type="AlphaFoldDB" id="A0A1E4TE22"/>
<proteinExistence type="inferred from homology"/>
<dbReference type="FunFam" id="3.40.50.200:FF:000005">
    <property type="entry name" value="Proprotein convertase subtilisin/kexin type 7"/>
    <property type="match status" value="1"/>
</dbReference>
<keyword evidence="3 14" id="KW-0645">Protease</keyword>
<evidence type="ECO:0000313" key="17">
    <source>
        <dbReference type="Proteomes" id="UP000095023"/>
    </source>
</evidence>
<evidence type="ECO:0000256" key="11">
    <source>
        <dbReference type="ARBA" id="ARBA00023145"/>
    </source>
</evidence>
<accession>A0A1E4TE22</accession>
<dbReference type="GO" id="GO:0016485">
    <property type="term" value="P:protein processing"/>
    <property type="evidence" value="ECO:0007669"/>
    <property type="project" value="TreeGrafter"/>
</dbReference>
<dbReference type="InterPro" id="IPR034182">
    <property type="entry name" value="Kexin/furin"/>
</dbReference>
<dbReference type="PANTHER" id="PTHR42884:SF14">
    <property type="entry name" value="NEUROENDOCRINE CONVERTASE 1"/>
    <property type="match status" value="1"/>
</dbReference>
<dbReference type="GO" id="GO:0007323">
    <property type="term" value="P:peptide pheromone maturation"/>
    <property type="evidence" value="ECO:0007669"/>
    <property type="project" value="UniProtKB-ARBA"/>
</dbReference>
<comment type="similarity">
    <text evidence="2">Belongs to the peptidase S8 family. Furin subfamily.</text>
</comment>
<dbReference type="SUPFAM" id="SSF49785">
    <property type="entry name" value="Galactose-binding domain-like"/>
    <property type="match status" value="1"/>
</dbReference>
<evidence type="ECO:0000256" key="5">
    <source>
        <dbReference type="ARBA" id="ARBA00022729"/>
    </source>
</evidence>
<dbReference type="SUPFAM" id="SSF52743">
    <property type="entry name" value="Subtilisin-like"/>
    <property type="match status" value="1"/>
</dbReference>
<keyword evidence="12" id="KW-0325">Glycoprotein</keyword>
<evidence type="ECO:0000256" key="10">
    <source>
        <dbReference type="ARBA" id="ARBA00023136"/>
    </source>
</evidence>
<feature type="non-terminal residue" evidence="16">
    <location>
        <position position="473"/>
    </location>
</feature>
<dbReference type="EMBL" id="KV453842">
    <property type="protein sequence ID" value="ODV89953.1"/>
    <property type="molecule type" value="Genomic_DNA"/>
</dbReference>
<dbReference type="InterPro" id="IPR002884">
    <property type="entry name" value="P_dom"/>
</dbReference>
<keyword evidence="11" id="KW-0865">Zymogen</keyword>
<feature type="domain" description="P/Homo B" evidence="15">
    <location>
        <begin position="334"/>
        <end position="472"/>
    </location>
</feature>
<gene>
    <name evidence="16" type="ORF">CANCADRAFT_17972</name>
</gene>
<dbReference type="PROSITE" id="PS00137">
    <property type="entry name" value="SUBTILASE_HIS"/>
    <property type="match status" value="1"/>
</dbReference>
<dbReference type="PANTHER" id="PTHR42884">
    <property type="entry name" value="PROPROTEIN CONVERTASE SUBTILISIN/KEXIN-RELATED"/>
    <property type="match status" value="1"/>
</dbReference>
<dbReference type="Pfam" id="PF01483">
    <property type="entry name" value="P_proprotein"/>
    <property type="match status" value="1"/>
</dbReference>
<keyword evidence="6 14" id="KW-0378">Hydrolase</keyword>
<dbReference type="InterPro" id="IPR022398">
    <property type="entry name" value="Peptidase_S8_His-AS"/>
</dbReference>
<reference evidence="17" key="1">
    <citation type="submission" date="2016-02" db="EMBL/GenBank/DDBJ databases">
        <title>Comparative genomics of biotechnologically important yeasts.</title>
        <authorList>
            <consortium name="DOE Joint Genome Institute"/>
            <person name="Riley R."/>
            <person name="Haridas S."/>
            <person name="Wolfe K.H."/>
            <person name="Lopes M.R."/>
            <person name="Hittinger C.T."/>
            <person name="Goker M."/>
            <person name="Salamov A."/>
            <person name="Wisecaver J."/>
            <person name="Long T.M."/>
            <person name="Aerts A.L."/>
            <person name="Barry K."/>
            <person name="Choi C."/>
            <person name="Clum A."/>
            <person name="Coughlan A.Y."/>
            <person name="Deshpande S."/>
            <person name="Douglass A.P."/>
            <person name="Hanson S.J."/>
            <person name="Klenk H.-P."/>
            <person name="Labutti K."/>
            <person name="Lapidus A."/>
            <person name="Lindquist E."/>
            <person name="Lipzen A."/>
            <person name="Meier-Kolthoff J.P."/>
            <person name="Ohm R.A."/>
            <person name="Otillar R.P."/>
            <person name="Pangilinan J."/>
            <person name="Peng Y."/>
            <person name="Rokas A."/>
            <person name="Rosa C.A."/>
            <person name="Scheuner C."/>
            <person name="Sibirny A.A."/>
            <person name="Slot J.C."/>
            <person name="Stielow J.B."/>
            <person name="Sun H."/>
            <person name="Kurtzman C.P."/>
            <person name="Blackwell M."/>
            <person name="Jeffries T.W."/>
            <person name="Grigoriev I.V."/>
        </authorList>
    </citation>
    <scope>NUCLEOTIDE SEQUENCE [LARGE SCALE GENOMIC DNA]</scope>
    <source>
        <strain evidence="17">NRRL Y-17796</strain>
    </source>
</reference>
<dbReference type="CDD" id="cd04059">
    <property type="entry name" value="Peptidases_S8_Protein_convertases_Kexins_Furin-like"/>
    <property type="match status" value="1"/>
</dbReference>
<protein>
    <recommendedName>
        <fullName evidence="15">P/Homo B domain-containing protein</fullName>
    </recommendedName>
</protein>
<feature type="non-terminal residue" evidence="16">
    <location>
        <position position="1"/>
    </location>
</feature>
<evidence type="ECO:0000256" key="9">
    <source>
        <dbReference type="ARBA" id="ARBA00022989"/>
    </source>
</evidence>
<dbReference type="Proteomes" id="UP000095023">
    <property type="component" value="Unassembled WGS sequence"/>
</dbReference>
<dbReference type="GO" id="GO:0005802">
    <property type="term" value="C:trans-Golgi network"/>
    <property type="evidence" value="ECO:0007669"/>
    <property type="project" value="TreeGrafter"/>
</dbReference>
<name>A0A1E4TE22_9ASCO</name>